<feature type="compositionally biased region" description="Low complexity" evidence="5">
    <location>
        <begin position="72"/>
        <end position="82"/>
    </location>
</feature>
<protein>
    <submittedName>
        <fullName evidence="8">Lipid A core-O-antigen ligase-like enyme</fullName>
    </submittedName>
</protein>
<feature type="transmembrane region" description="Helical" evidence="6">
    <location>
        <begin position="230"/>
        <end position="246"/>
    </location>
</feature>
<feature type="transmembrane region" description="Helical" evidence="6">
    <location>
        <begin position="300"/>
        <end position="332"/>
    </location>
</feature>
<evidence type="ECO:0000256" key="1">
    <source>
        <dbReference type="ARBA" id="ARBA00004141"/>
    </source>
</evidence>
<feature type="transmembrane region" description="Helical" evidence="6">
    <location>
        <begin position="387"/>
        <end position="405"/>
    </location>
</feature>
<evidence type="ECO:0000256" key="3">
    <source>
        <dbReference type="ARBA" id="ARBA00022989"/>
    </source>
</evidence>
<dbReference type="Proteomes" id="UP000031518">
    <property type="component" value="Unassembled WGS sequence"/>
</dbReference>
<dbReference type="GO" id="GO:0016020">
    <property type="term" value="C:membrane"/>
    <property type="evidence" value="ECO:0007669"/>
    <property type="project" value="UniProtKB-SubCell"/>
</dbReference>
<dbReference type="PANTHER" id="PTHR37422">
    <property type="entry name" value="TEICHURONIC ACID BIOSYNTHESIS PROTEIN TUAE"/>
    <property type="match status" value="1"/>
</dbReference>
<feature type="transmembrane region" description="Helical" evidence="6">
    <location>
        <begin position="344"/>
        <end position="366"/>
    </location>
</feature>
<dbReference type="AlphaFoldDB" id="A0A0B6WYU4"/>
<keyword evidence="3 6" id="KW-1133">Transmembrane helix</keyword>
<feature type="transmembrane region" description="Helical" evidence="6">
    <location>
        <begin position="275"/>
        <end position="293"/>
    </location>
</feature>
<evidence type="ECO:0000313" key="9">
    <source>
        <dbReference type="Proteomes" id="UP000031518"/>
    </source>
</evidence>
<dbReference type="STRING" id="454194.PYK22_02291"/>
<reference evidence="8 9" key="1">
    <citation type="submission" date="2013-12" db="EMBL/GenBank/DDBJ databases">
        <authorList>
            <person name="Stott M."/>
        </authorList>
    </citation>
    <scope>NUCLEOTIDE SEQUENCE [LARGE SCALE GENOMIC DNA]</scope>
    <source>
        <strain evidence="8 9">K22</strain>
    </source>
</reference>
<evidence type="ECO:0000256" key="5">
    <source>
        <dbReference type="SAM" id="MobiDB-lite"/>
    </source>
</evidence>
<dbReference type="InterPro" id="IPR051533">
    <property type="entry name" value="WaaL-like"/>
</dbReference>
<dbReference type="GO" id="GO:0016874">
    <property type="term" value="F:ligase activity"/>
    <property type="evidence" value="ECO:0007669"/>
    <property type="project" value="UniProtKB-KW"/>
</dbReference>
<name>A0A0B6WYU4_9BACT</name>
<feature type="transmembrane region" description="Helical" evidence="6">
    <location>
        <begin position="177"/>
        <end position="194"/>
    </location>
</feature>
<dbReference type="EMBL" id="CBXV010000008">
    <property type="protein sequence ID" value="CDM66271.1"/>
    <property type="molecule type" value="Genomic_DNA"/>
</dbReference>
<feature type="transmembrane region" description="Helical" evidence="6">
    <location>
        <begin position="116"/>
        <end position="134"/>
    </location>
</feature>
<feature type="transmembrane region" description="Helical" evidence="6">
    <location>
        <begin position="464"/>
        <end position="485"/>
    </location>
</feature>
<evidence type="ECO:0000259" key="7">
    <source>
        <dbReference type="Pfam" id="PF04932"/>
    </source>
</evidence>
<evidence type="ECO:0000256" key="6">
    <source>
        <dbReference type="SAM" id="Phobius"/>
    </source>
</evidence>
<evidence type="ECO:0000313" key="8">
    <source>
        <dbReference type="EMBL" id="CDM66271.1"/>
    </source>
</evidence>
<dbReference type="PANTHER" id="PTHR37422:SF13">
    <property type="entry name" value="LIPOPOLYSACCHARIDE BIOSYNTHESIS PROTEIN PA4999-RELATED"/>
    <property type="match status" value="1"/>
</dbReference>
<keyword evidence="8" id="KW-0436">Ligase</keyword>
<evidence type="ECO:0000256" key="4">
    <source>
        <dbReference type="ARBA" id="ARBA00023136"/>
    </source>
</evidence>
<feature type="transmembrane region" description="Helical" evidence="6">
    <location>
        <begin position="425"/>
        <end position="443"/>
    </location>
</feature>
<comment type="subcellular location">
    <subcellularLocation>
        <location evidence="1">Membrane</location>
        <topology evidence="1">Multi-pass membrane protein</topology>
    </subcellularLocation>
</comment>
<gene>
    <name evidence="8" type="ORF">PYK22_02291</name>
</gene>
<feature type="transmembrane region" description="Helical" evidence="6">
    <location>
        <begin position="491"/>
        <end position="510"/>
    </location>
</feature>
<dbReference type="OrthoDB" id="260159at2"/>
<keyword evidence="2 6" id="KW-0812">Transmembrane</keyword>
<reference evidence="8 9" key="2">
    <citation type="submission" date="2015-01" db="EMBL/GenBank/DDBJ databases">
        <title>Complete genome sequence of Pyrinomonas methylaliphatogenes type strain K22T.</title>
        <authorList>
            <person name="Lee K.C.Y."/>
            <person name="Power J.F."/>
            <person name="Dunfield P.F."/>
            <person name="Morgan X.C."/>
            <person name="Huttenhower C."/>
            <person name="Stott M.B."/>
        </authorList>
    </citation>
    <scope>NUCLEOTIDE SEQUENCE [LARGE SCALE GENOMIC DNA]</scope>
    <source>
        <strain evidence="8 9">K22</strain>
    </source>
</reference>
<keyword evidence="4 6" id="KW-0472">Membrane</keyword>
<feature type="compositionally biased region" description="Basic and acidic residues" evidence="5">
    <location>
        <begin position="39"/>
        <end position="51"/>
    </location>
</feature>
<accession>A0A0B6WYU4</accession>
<dbReference type="RefSeq" id="WP_083437804.1">
    <property type="nucleotide sequence ID" value="NZ_CBXV010000008.1"/>
</dbReference>
<dbReference type="Pfam" id="PF04932">
    <property type="entry name" value="Wzy_C"/>
    <property type="match status" value="1"/>
</dbReference>
<feature type="transmembrane region" description="Helical" evidence="6">
    <location>
        <begin position="200"/>
        <end position="218"/>
    </location>
</feature>
<proteinExistence type="predicted"/>
<organism evidence="8 9">
    <name type="scientific">Pyrinomonas methylaliphatogenes</name>
    <dbReference type="NCBI Taxonomy" id="454194"/>
    <lineage>
        <taxon>Bacteria</taxon>
        <taxon>Pseudomonadati</taxon>
        <taxon>Acidobacteriota</taxon>
        <taxon>Blastocatellia</taxon>
        <taxon>Blastocatellales</taxon>
        <taxon>Pyrinomonadaceae</taxon>
        <taxon>Pyrinomonas</taxon>
    </lineage>
</organism>
<dbReference type="InterPro" id="IPR007016">
    <property type="entry name" value="O-antigen_ligase-rel_domated"/>
</dbReference>
<evidence type="ECO:0000256" key="2">
    <source>
        <dbReference type="ARBA" id="ARBA00022692"/>
    </source>
</evidence>
<sequence>MAASVRIWTPCSAEAEMNRGEDQFGPVLDYETITPAGKDLSRAGGDDEAIRPPRSLKAQDELGGETLPFSHSESGAASAESGSKIEAHPSLEVADRGKSSEEIGKGEPWLARRGHAISYIGLFLFTAVLYFRPYEWIPAFSSLTSLAFWLAAFTLVVFIPTQFALEGNLTARPREVNFLLLFCLWALLGMPLAINPGEAWAAFSDSFIKVVLMFIVLVNVVRTERRLKGLMWLSLGVGVFLSYRAISDFQSGNLTVNGFRVKGALGGMFGNPNDMALHLVMMIPIAVALFFGTRNPVRKILYAACAALMTMAMVVTYSRGAFLGFVVSFLVLMWKLGRRQRFSVMAVALLVLLLFLIFAPGNYGLRLLSIFIPELDPVGSSIARRDLLWRSLFVALHNPIFGVGMENFHIVSSHELVSHNAYTQVAAELGFPALILYIGFIVAPLKKLWQIEQRTFADRRTSCFYHLTVGLQASIIAYMVSSFFGSVAYQWYIYYIIGYSIALRRIYIISQEAQDSAVKKSEASN</sequence>
<feature type="domain" description="O-antigen ligase-related" evidence="7">
    <location>
        <begin position="305"/>
        <end position="438"/>
    </location>
</feature>
<feature type="transmembrane region" description="Helical" evidence="6">
    <location>
        <begin position="146"/>
        <end position="165"/>
    </location>
</feature>
<feature type="region of interest" description="Disordered" evidence="5">
    <location>
        <begin position="35"/>
        <end position="83"/>
    </location>
</feature>
<keyword evidence="9" id="KW-1185">Reference proteome</keyword>